<proteinExistence type="predicted"/>
<gene>
    <name evidence="1" type="ORF">E6Q80_02160</name>
</gene>
<dbReference type="InterPro" id="IPR045955">
    <property type="entry name" value="DUF6375"/>
</dbReference>
<protein>
    <submittedName>
        <fullName evidence="1">Uncharacterized protein</fullName>
    </submittedName>
</protein>
<name>A0A5C7T7F5_THASP</name>
<comment type="caution">
    <text evidence="1">The sequence shown here is derived from an EMBL/GenBank/DDBJ whole genome shotgun (WGS) entry which is preliminary data.</text>
</comment>
<sequence length="137" mass="15487">MKIWYQHGSEHSANLVMIGHFENATDATKAKEIIDTLTNQLREEEASGTRTVGQPSERYGEAMLDLLGRLNVASISPRELDQFLYDVSMNIEGSKIILTTEEVDISAFLKVMFDQGARIEVYSAHDYPDSEYGRGRR</sequence>
<dbReference type="Proteomes" id="UP000321192">
    <property type="component" value="Unassembled WGS sequence"/>
</dbReference>
<dbReference type="EMBL" id="SSFD01000030">
    <property type="protein sequence ID" value="TXH91662.1"/>
    <property type="molecule type" value="Genomic_DNA"/>
</dbReference>
<evidence type="ECO:0000313" key="1">
    <source>
        <dbReference type="EMBL" id="TXH91662.1"/>
    </source>
</evidence>
<reference evidence="1 2" key="1">
    <citation type="submission" date="2018-09" db="EMBL/GenBank/DDBJ databases">
        <title>Metagenome Assembled Genomes from an Advanced Water Purification Facility.</title>
        <authorList>
            <person name="Stamps B.W."/>
            <person name="Spear J.R."/>
        </authorList>
    </citation>
    <scope>NUCLEOTIDE SEQUENCE [LARGE SCALE GENOMIC DNA]</scope>
    <source>
        <strain evidence="1">Bin_27_1</strain>
    </source>
</reference>
<evidence type="ECO:0000313" key="2">
    <source>
        <dbReference type="Proteomes" id="UP000321192"/>
    </source>
</evidence>
<dbReference type="Pfam" id="PF19902">
    <property type="entry name" value="DUF6375"/>
    <property type="match status" value="1"/>
</dbReference>
<accession>A0A5C7T7F5</accession>
<dbReference type="AlphaFoldDB" id="A0A5C7T7F5"/>
<dbReference type="RefSeq" id="WP_276656671.1">
    <property type="nucleotide sequence ID" value="NZ_SSFD01000030.1"/>
</dbReference>
<organism evidence="1 2">
    <name type="scientific">Thauera aminoaromatica</name>
    <dbReference type="NCBI Taxonomy" id="164330"/>
    <lineage>
        <taxon>Bacteria</taxon>
        <taxon>Pseudomonadati</taxon>
        <taxon>Pseudomonadota</taxon>
        <taxon>Betaproteobacteria</taxon>
        <taxon>Rhodocyclales</taxon>
        <taxon>Zoogloeaceae</taxon>
        <taxon>Thauera</taxon>
    </lineage>
</organism>